<evidence type="ECO:0000313" key="1">
    <source>
        <dbReference type="EMBL" id="SMC76450.1"/>
    </source>
</evidence>
<organism evidence="1 2">
    <name type="scientific">Moheibacter sediminis</name>
    <dbReference type="NCBI Taxonomy" id="1434700"/>
    <lineage>
        <taxon>Bacteria</taxon>
        <taxon>Pseudomonadati</taxon>
        <taxon>Bacteroidota</taxon>
        <taxon>Flavobacteriia</taxon>
        <taxon>Flavobacteriales</taxon>
        <taxon>Weeksellaceae</taxon>
        <taxon>Moheibacter</taxon>
    </lineage>
</organism>
<dbReference type="EMBL" id="FWXS01000007">
    <property type="protein sequence ID" value="SMC76450.1"/>
    <property type="molecule type" value="Genomic_DNA"/>
</dbReference>
<dbReference type="AlphaFoldDB" id="A0A1W2BTZ4"/>
<dbReference type="Proteomes" id="UP000192393">
    <property type="component" value="Unassembled WGS sequence"/>
</dbReference>
<keyword evidence="2" id="KW-1185">Reference proteome</keyword>
<dbReference type="OrthoDB" id="1427655at2"/>
<reference evidence="1 2" key="1">
    <citation type="submission" date="2017-04" db="EMBL/GenBank/DDBJ databases">
        <authorList>
            <person name="Afonso C.L."/>
            <person name="Miller P.J."/>
            <person name="Scott M.A."/>
            <person name="Spackman E."/>
            <person name="Goraichik I."/>
            <person name="Dimitrov K.M."/>
            <person name="Suarez D.L."/>
            <person name="Swayne D.E."/>
        </authorList>
    </citation>
    <scope>NUCLEOTIDE SEQUENCE [LARGE SCALE GENOMIC DNA]</scope>
    <source>
        <strain evidence="1 2">CGMCC 1.12708</strain>
    </source>
</reference>
<dbReference type="STRING" id="1434700.SAMN06296427_107143"/>
<sequence>MSRHILILVVFFSFLGIVLAQDKIITIQVIIDDEQEEYPGSVYITNSRTNNISTTGTDGIVSLAVQLGDELVFNSDFYEFRRLFVTEKLMENPVINVHLNTKAILLDEAKISDFKLTGNLARDAKNAKFVDSAALVYANLGIKEKDVPKPNPAGRRIPKFKIIDVATLNVTKIIGELNGYNERQRKTHAYEDKQKILNKIRDIWQDDFYVNDLKIPKEKIDEFVFFTYESTDIYTKIKQKDLLTAEKLMNEQSKIYVERLNQSAENP</sequence>
<evidence type="ECO:0000313" key="2">
    <source>
        <dbReference type="Proteomes" id="UP000192393"/>
    </source>
</evidence>
<evidence type="ECO:0008006" key="3">
    <source>
        <dbReference type="Google" id="ProtNLM"/>
    </source>
</evidence>
<proteinExistence type="predicted"/>
<name>A0A1W2BTZ4_9FLAO</name>
<accession>A0A1W2BTZ4</accession>
<gene>
    <name evidence="1" type="ORF">SAMN06296427_107143</name>
</gene>
<protein>
    <recommendedName>
        <fullName evidence="3">CarboxypepD_reg-like domain-containing protein</fullName>
    </recommendedName>
</protein>
<dbReference type="RefSeq" id="WP_084017821.1">
    <property type="nucleotide sequence ID" value="NZ_FWXS01000007.1"/>
</dbReference>